<feature type="transmembrane region" description="Helical" evidence="11">
    <location>
        <begin position="390"/>
        <end position="412"/>
    </location>
</feature>
<evidence type="ECO:0000256" key="6">
    <source>
        <dbReference type="ARBA" id="ARBA00023053"/>
    </source>
</evidence>
<keyword evidence="4 11" id="KW-0812">Transmembrane</keyword>
<evidence type="ECO:0000256" key="7">
    <source>
        <dbReference type="ARBA" id="ARBA00023065"/>
    </source>
</evidence>
<dbReference type="Gene3D" id="1.20.1530.20">
    <property type="match status" value="2"/>
</dbReference>
<comment type="caution">
    <text evidence="13">The sequence shown here is derived from an EMBL/GenBank/DDBJ whole genome shotgun (WGS) entry which is preliminary data.</text>
</comment>
<feature type="transmembrane region" description="Helical" evidence="11">
    <location>
        <begin position="38"/>
        <end position="56"/>
    </location>
</feature>
<keyword evidence="6" id="KW-0915">Sodium</keyword>
<feature type="compositionally biased region" description="Basic and acidic residues" evidence="10">
    <location>
        <begin position="460"/>
        <end position="478"/>
    </location>
</feature>
<feature type="transmembrane region" description="Helical" evidence="11">
    <location>
        <begin position="14"/>
        <end position="31"/>
    </location>
</feature>
<keyword evidence="2" id="KW-0813">Transport</keyword>
<proteinExistence type="predicted"/>
<keyword evidence="9" id="KW-0739">Sodium transport</keyword>
<dbReference type="Proteomes" id="UP000036893">
    <property type="component" value="Unassembled WGS sequence"/>
</dbReference>
<feature type="compositionally biased region" description="Polar residues" evidence="10">
    <location>
        <begin position="448"/>
        <end position="459"/>
    </location>
</feature>
<evidence type="ECO:0000313" key="13">
    <source>
        <dbReference type="EMBL" id="GIC88402.1"/>
    </source>
</evidence>
<feature type="transmembrane region" description="Helical" evidence="11">
    <location>
        <begin position="127"/>
        <end position="148"/>
    </location>
</feature>
<dbReference type="GO" id="GO:0016020">
    <property type="term" value="C:membrane"/>
    <property type="evidence" value="ECO:0007669"/>
    <property type="project" value="UniProtKB-SubCell"/>
</dbReference>
<feature type="region of interest" description="Disordered" evidence="10">
    <location>
        <begin position="439"/>
        <end position="511"/>
    </location>
</feature>
<feature type="transmembrane region" description="Helical" evidence="11">
    <location>
        <begin position="160"/>
        <end position="181"/>
    </location>
</feature>
<evidence type="ECO:0000256" key="4">
    <source>
        <dbReference type="ARBA" id="ARBA00022692"/>
    </source>
</evidence>
<feature type="compositionally biased region" description="Polar residues" evidence="10">
    <location>
        <begin position="479"/>
        <end position="491"/>
    </location>
</feature>
<feature type="transmembrane region" description="Helical" evidence="11">
    <location>
        <begin position="97"/>
        <end position="121"/>
    </location>
</feature>
<feature type="transmembrane region" description="Helical" evidence="11">
    <location>
        <begin position="563"/>
        <end position="586"/>
    </location>
</feature>
<sequence>MAASQHALAYHEPGFETILILSSFLLALNWVNALLDKLIYCGLIGQLLIGMAWGVPGANWIELDVQKTIQQLGYLGLLLLVYEGGLSTSFSQLKSNFVLSSVVAITGIGVPMGLSFVLMSLLSATPIQAFAAGASLCSTSIGTIFTILSTTGLAKTRLGVVLGSAAMMDDVAGLVMVQIISNLGGASQESSFDPVVVVRPILVAFGFALGLLLICRFVVAVVVRKLQVYEIRVPAWMRSLNVALVVHMLYLIGLVAGAQYAGTSGLFAAYLAGASISWLDEMLATHKKQPQTEILAHNQRQYRPGSIDMQTRLTLNANHTQRSHREARSTEAPAHTEGTMHFERPTGERAFEIFCKEPLKRILSPLFFASIGFSIPITKMFEGKIVWRGVVYTLLMAFGKLVTGFWLLRLTLPGSKPLNKAKKVLLGFATVSAAKSCKTRSQPDSDFSRASAQGQTQRSDGPKREANRSSESNSRKQDSQLPAATAGTDSPQEGLCPPVAQTSSPQLPPKPRSLYPASILGLAMVARGEIGYLIASLAETDGIFSPHSSSSPATNSQEVASEIYLVVIWAITLCTFIGPICVGSLVKRVKTLQSLRTHSGGEDPLGTWGVS</sequence>
<evidence type="ECO:0000256" key="9">
    <source>
        <dbReference type="ARBA" id="ARBA00023201"/>
    </source>
</evidence>
<keyword evidence="5 11" id="KW-1133">Transmembrane helix</keyword>
<evidence type="ECO:0000256" key="3">
    <source>
        <dbReference type="ARBA" id="ARBA00022449"/>
    </source>
</evidence>
<dbReference type="Pfam" id="PF00999">
    <property type="entry name" value="Na_H_Exchanger"/>
    <property type="match status" value="1"/>
</dbReference>
<protein>
    <recommendedName>
        <fullName evidence="12">Cation/H+ exchanger transmembrane domain-containing protein</fullName>
    </recommendedName>
</protein>
<keyword evidence="3" id="KW-0050">Antiport</keyword>
<evidence type="ECO:0000313" key="14">
    <source>
        <dbReference type="Proteomes" id="UP000036893"/>
    </source>
</evidence>
<dbReference type="PANTHER" id="PTHR43562">
    <property type="entry name" value="NAPA-TYPE SODIUM/HYDROGEN ANTIPORTER"/>
    <property type="match status" value="1"/>
</dbReference>
<evidence type="ECO:0000256" key="10">
    <source>
        <dbReference type="SAM" id="MobiDB-lite"/>
    </source>
</evidence>
<dbReference type="GO" id="GO:0015297">
    <property type="term" value="F:antiporter activity"/>
    <property type="evidence" value="ECO:0007669"/>
    <property type="project" value="UniProtKB-KW"/>
</dbReference>
<evidence type="ECO:0000256" key="11">
    <source>
        <dbReference type="SAM" id="Phobius"/>
    </source>
</evidence>
<evidence type="ECO:0000256" key="1">
    <source>
        <dbReference type="ARBA" id="ARBA00004141"/>
    </source>
</evidence>
<keyword evidence="7" id="KW-0406">Ion transport</keyword>
<feature type="transmembrane region" description="Helical" evidence="11">
    <location>
        <begin position="260"/>
        <end position="279"/>
    </location>
</feature>
<organism evidence="13 14">
    <name type="scientific">Aspergillus udagawae</name>
    <dbReference type="NCBI Taxonomy" id="91492"/>
    <lineage>
        <taxon>Eukaryota</taxon>
        <taxon>Fungi</taxon>
        <taxon>Dikarya</taxon>
        <taxon>Ascomycota</taxon>
        <taxon>Pezizomycotina</taxon>
        <taxon>Eurotiomycetes</taxon>
        <taxon>Eurotiomycetidae</taxon>
        <taxon>Eurotiales</taxon>
        <taxon>Aspergillaceae</taxon>
        <taxon>Aspergillus</taxon>
        <taxon>Aspergillus subgen. Fumigati</taxon>
    </lineage>
</organism>
<evidence type="ECO:0000259" key="12">
    <source>
        <dbReference type="Pfam" id="PF00999"/>
    </source>
</evidence>
<keyword evidence="8 11" id="KW-0472">Membrane</keyword>
<reference evidence="13" key="1">
    <citation type="journal article" date="2015" name="Genome Announc.">
        <title>Draft Genome Sequence of the Pathogenic Filamentous Fungus Aspergillus udagawae Strain IFM 46973T.</title>
        <authorList>
            <person name="Kusuya Y."/>
            <person name="Takahashi-Nakaguchi A."/>
            <person name="Takahashi H."/>
            <person name="Yaguchi T."/>
        </authorList>
    </citation>
    <scope>NUCLEOTIDE SEQUENCE</scope>
    <source>
        <strain evidence="13">IFM 46973</strain>
    </source>
</reference>
<comment type="subcellular location">
    <subcellularLocation>
        <location evidence="1">Membrane</location>
        <topology evidence="1">Multi-pass membrane protein</topology>
    </subcellularLocation>
</comment>
<evidence type="ECO:0000256" key="2">
    <source>
        <dbReference type="ARBA" id="ARBA00022448"/>
    </source>
</evidence>
<dbReference type="InterPro" id="IPR038770">
    <property type="entry name" value="Na+/solute_symporter_sf"/>
</dbReference>
<reference evidence="13" key="2">
    <citation type="submission" date="2021-01" db="EMBL/GenBank/DDBJ databases">
        <title>Pan-genome distribution and transcriptional activeness of fungal secondary metabolism genes in Aspergillus section Fumigati.</title>
        <authorList>
            <person name="Takahashi H."/>
            <person name="Umemura M."/>
            <person name="Ninomiya A."/>
            <person name="Kusuya Y."/>
            <person name="Urayama S."/>
            <person name="Shimizu M."/>
            <person name="Watanabe A."/>
            <person name="Kamei K."/>
            <person name="Yaguchi T."/>
            <person name="Hagiwara D."/>
        </authorList>
    </citation>
    <scope>NUCLEOTIDE SEQUENCE</scope>
    <source>
        <strain evidence="13">IFM 46973</strain>
    </source>
</reference>
<gene>
    <name evidence="13" type="ORF">Aud_004796</name>
</gene>
<feature type="transmembrane region" description="Helical" evidence="11">
    <location>
        <begin position="235"/>
        <end position="254"/>
    </location>
</feature>
<evidence type="ECO:0000256" key="8">
    <source>
        <dbReference type="ARBA" id="ARBA00023136"/>
    </source>
</evidence>
<evidence type="ECO:0000256" key="5">
    <source>
        <dbReference type="ARBA" id="ARBA00022989"/>
    </source>
</evidence>
<feature type="transmembrane region" description="Helical" evidence="11">
    <location>
        <begin position="68"/>
        <end position="85"/>
    </location>
</feature>
<dbReference type="EMBL" id="BBXM02000003">
    <property type="protein sequence ID" value="GIC88402.1"/>
    <property type="molecule type" value="Genomic_DNA"/>
</dbReference>
<accession>A0A8E0QQI6</accession>
<dbReference type="PANTHER" id="PTHR43562:SF3">
    <property type="entry name" value="SODIUM ION_PROTON EXCHANGER (EUROFUNG)"/>
    <property type="match status" value="1"/>
</dbReference>
<dbReference type="RefSeq" id="XP_043145668.1">
    <property type="nucleotide sequence ID" value="XM_043289733.1"/>
</dbReference>
<dbReference type="GO" id="GO:1902600">
    <property type="term" value="P:proton transmembrane transport"/>
    <property type="evidence" value="ECO:0007669"/>
    <property type="project" value="InterPro"/>
</dbReference>
<dbReference type="InterPro" id="IPR006153">
    <property type="entry name" value="Cation/H_exchanger_TM"/>
</dbReference>
<name>A0A8E0QQI6_9EURO</name>
<dbReference type="GeneID" id="66992272"/>
<dbReference type="GO" id="GO:0006814">
    <property type="term" value="P:sodium ion transport"/>
    <property type="evidence" value="ECO:0007669"/>
    <property type="project" value="UniProtKB-KW"/>
</dbReference>
<feature type="transmembrane region" description="Helical" evidence="11">
    <location>
        <begin position="201"/>
        <end position="223"/>
    </location>
</feature>
<feature type="domain" description="Cation/H+ exchanger transmembrane" evidence="12">
    <location>
        <begin position="35"/>
        <end position="283"/>
    </location>
</feature>
<dbReference type="AlphaFoldDB" id="A0A8E0QQI6"/>